<dbReference type="Gene3D" id="1.10.10.60">
    <property type="entry name" value="Homeodomain-like"/>
    <property type="match status" value="2"/>
</dbReference>
<evidence type="ECO:0000256" key="1">
    <source>
        <dbReference type="ARBA" id="ARBA00023015"/>
    </source>
</evidence>
<dbReference type="PROSITE" id="PS01124">
    <property type="entry name" value="HTH_ARAC_FAMILY_2"/>
    <property type="match status" value="1"/>
</dbReference>
<evidence type="ECO:0000313" key="6">
    <source>
        <dbReference type="Proteomes" id="UP000033452"/>
    </source>
</evidence>
<organism evidence="5 6">
    <name type="scientific">Pseudoalteromonas rubra</name>
    <dbReference type="NCBI Taxonomy" id="43658"/>
    <lineage>
        <taxon>Bacteria</taxon>
        <taxon>Pseudomonadati</taxon>
        <taxon>Pseudomonadota</taxon>
        <taxon>Gammaproteobacteria</taxon>
        <taxon>Alteromonadales</taxon>
        <taxon>Pseudoalteromonadaceae</taxon>
        <taxon>Pseudoalteromonas</taxon>
    </lineage>
</organism>
<keyword evidence="2" id="KW-0238">DNA-binding</keyword>
<gene>
    <name evidence="5" type="ORF">TW77_08425</name>
</gene>
<keyword evidence="3" id="KW-0804">Transcription</keyword>
<accession>A0A0F4QS91</accession>
<evidence type="ECO:0000256" key="3">
    <source>
        <dbReference type="ARBA" id="ARBA00023163"/>
    </source>
</evidence>
<proteinExistence type="predicted"/>
<sequence>MSEKQEPAFNLVPEIALLAPLPEHMRNRFEQALLLMHEQLEAGLSWQQIAKKSAISAFHFHRQFSKLFNETPGRYLSRIRLQHAVYYLLYHDPLSVTDIAQMCGFASSQALGKALKRELGLTAKAVRLMGQQATPAQTTVLLDKLAHPGKAGSLEKQLAEALPCTLERLDARYIMGVASATTDWDQILDQYGEQSVGLLGVTPCSELEKSWSAINTQIARMVSQSEPHDLVIPGGAYFCCRAYLLSDVAYSQVLSTLFDKAQTAGYEIDPHGYFIEHIEEVDMAHYGGITMQFQIPILC</sequence>
<feature type="domain" description="HTH araC/xylS-type" evidence="4">
    <location>
        <begin position="30"/>
        <end position="129"/>
    </location>
</feature>
<dbReference type="PANTHER" id="PTHR46796:SF13">
    <property type="entry name" value="HTH-TYPE TRANSCRIPTIONAL ACTIVATOR RHAS"/>
    <property type="match status" value="1"/>
</dbReference>
<dbReference type="EMBL" id="JXYA01000016">
    <property type="protein sequence ID" value="KJZ10234.1"/>
    <property type="molecule type" value="Genomic_DNA"/>
</dbReference>
<evidence type="ECO:0000313" key="5">
    <source>
        <dbReference type="EMBL" id="KJZ10234.1"/>
    </source>
</evidence>
<dbReference type="InterPro" id="IPR009057">
    <property type="entry name" value="Homeodomain-like_sf"/>
</dbReference>
<evidence type="ECO:0000256" key="2">
    <source>
        <dbReference type="ARBA" id="ARBA00023125"/>
    </source>
</evidence>
<dbReference type="InterPro" id="IPR018060">
    <property type="entry name" value="HTH_AraC"/>
</dbReference>
<comment type="caution">
    <text evidence="5">The sequence shown here is derived from an EMBL/GenBank/DDBJ whole genome shotgun (WGS) entry which is preliminary data.</text>
</comment>
<dbReference type="RefSeq" id="WP_046004511.1">
    <property type="nucleotide sequence ID" value="NZ_JXYA01000016.1"/>
</dbReference>
<dbReference type="SUPFAM" id="SSF46689">
    <property type="entry name" value="Homeodomain-like"/>
    <property type="match status" value="2"/>
</dbReference>
<dbReference type="PATRIC" id="fig|43658.5.peg.1769"/>
<evidence type="ECO:0000259" key="4">
    <source>
        <dbReference type="PROSITE" id="PS01124"/>
    </source>
</evidence>
<protein>
    <submittedName>
        <fullName evidence="5">AraC family transcriptional regulator</fullName>
    </submittedName>
</protein>
<keyword evidence="6" id="KW-1185">Reference proteome</keyword>
<dbReference type="GO" id="GO:0043565">
    <property type="term" value="F:sequence-specific DNA binding"/>
    <property type="evidence" value="ECO:0007669"/>
    <property type="project" value="InterPro"/>
</dbReference>
<dbReference type="Pfam" id="PF12833">
    <property type="entry name" value="HTH_18"/>
    <property type="match status" value="1"/>
</dbReference>
<dbReference type="Proteomes" id="UP000033452">
    <property type="component" value="Unassembled WGS sequence"/>
</dbReference>
<dbReference type="AlphaFoldDB" id="A0A0F4QS91"/>
<reference evidence="5 6" key="1">
    <citation type="journal article" date="2015" name="BMC Genomics">
        <title>Genome mining reveals unlocked bioactive potential of marine Gram-negative bacteria.</title>
        <authorList>
            <person name="Machado H."/>
            <person name="Sonnenschein E.C."/>
            <person name="Melchiorsen J."/>
            <person name="Gram L."/>
        </authorList>
    </citation>
    <scope>NUCLEOTIDE SEQUENCE [LARGE SCALE GENOMIC DNA]</scope>
    <source>
        <strain evidence="5 6">S2471</strain>
    </source>
</reference>
<name>A0A0F4QS91_9GAMM</name>
<dbReference type="GO" id="GO:0003700">
    <property type="term" value="F:DNA-binding transcription factor activity"/>
    <property type="evidence" value="ECO:0007669"/>
    <property type="project" value="InterPro"/>
</dbReference>
<dbReference type="OrthoDB" id="9809338at2"/>
<dbReference type="SMART" id="SM00342">
    <property type="entry name" value="HTH_ARAC"/>
    <property type="match status" value="1"/>
</dbReference>
<keyword evidence="1" id="KW-0805">Transcription regulation</keyword>
<dbReference type="InterPro" id="IPR050204">
    <property type="entry name" value="AraC_XylS_family_regulators"/>
</dbReference>
<dbReference type="PANTHER" id="PTHR46796">
    <property type="entry name" value="HTH-TYPE TRANSCRIPTIONAL ACTIVATOR RHAS-RELATED"/>
    <property type="match status" value="1"/>
</dbReference>